<keyword evidence="5" id="KW-1185">Reference proteome</keyword>
<comment type="caution">
    <text evidence="4">The sequence shown here is derived from an EMBL/GenBank/DDBJ whole genome shotgun (WGS) entry which is preliminary data.</text>
</comment>
<gene>
    <name evidence="4" type="ORF">Scep_021464</name>
</gene>
<feature type="region of interest" description="Disordered" evidence="2">
    <location>
        <begin position="1"/>
        <end position="31"/>
    </location>
</feature>
<proteinExistence type="predicted"/>
<dbReference type="GO" id="GO:0003676">
    <property type="term" value="F:nucleic acid binding"/>
    <property type="evidence" value="ECO:0007669"/>
    <property type="project" value="InterPro"/>
</dbReference>
<dbReference type="InterPro" id="IPR001878">
    <property type="entry name" value="Znf_CCHC"/>
</dbReference>
<dbReference type="PANTHER" id="PTHR31286:SF99">
    <property type="entry name" value="DUF4283 DOMAIN-CONTAINING PROTEIN"/>
    <property type="match status" value="1"/>
</dbReference>
<evidence type="ECO:0000313" key="4">
    <source>
        <dbReference type="EMBL" id="KAK9104620.1"/>
    </source>
</evidence>
<dbReference type="EMBL" id="JBBNAG010000009">
    <property type="protein sequence ID" value="KAK9104620.1"/>
    <property type="molecule type" value="Genomic_DNA"/>
</dbReference>
<dbReference type="AlphaFoldDB" id="A0AAP0F3G5"/>
<evidence type="ECO:0000256" key="1">
    <source>
        <dbReference type="PROSITE-ProRule" id="PRU00047"/>
    </source>
</evidence>
<keyword evidence="1" id="KW-0479">Metal-binding</keyword>
<protein>
    <recommendedName>
        <fullName evidence="3">CCHC-type domain-containing protein</fullName>
    </recommendedName>
</protein>
<dbReference type="PROSITE" id="PS50158">
    <property type="entry name" value="ZF_CCHC"/>
    <property type="match status" value="1"/>
</dbReference>
<keyword evidence="1" id="KW-0862">Zinc</keyword>
<dbReference type="PANTHER" id="PTHR31286">
    <property type="entry name" value="GLYCINE-RICH CELL WALL STRUCTURAL PROTEIN 1.8-LIKE"/>
    <property type="match status" value="1"/>
</dbReference>
<sequence length="268" mass="29398">MAAAPMVSGSTGNPSPITLPEEEERSTKKVKNKQIEVGSLNYNTISLMSFKNIVGSIEDVVMVETSSSKDIVVGNDDLMRGVKDNVTTITFSDRVHKEMEQAMDGTVMNSEVVGEFIKIDYNTVSSQRGHFARMAVKLDLRKPLIWRIFIDDQLRTIEYEGLPLCYKCARYGHVSNVCPFAAMNTTQIALAEASGTLVTKSNTDAITAGKIVSLISLPSDFDDAIGPWIHASCNVRRAKSRVSNSAEKNTANQGSPAVAWFVSQEKQR</sequence>
<dbReference type="Proteomes" id="UP001419268">
    <property type="component" value="Unassembled WGS sequence"/>
</dbReference>
<name>A0AAP0F3G5_9MAGN</name>
<organism evidence="4 5">
    <name type="scientific">Stephania cephalantha</name>
    <dbReference type="NCBI Taxonomy" id="152367"/>
    <lineage>
        <taxon>Eukaryota</taxon>
        <taxon>Viridiplantae</taxon>
        <taxon>Streptophyta</taxon>
        <taxon>Embryophyta</taxon>
        <taxon>Tracheophyta</taxon>
        <taxon>Spermatophyta</taxon>
        <taxon>Magnoliopsida</taxon>
        <taxon>Ranunculales</taxon>
        <taxon>Menispermaceae</taxon>
        <taxon>Menispermoideae</taxon>
        <taxon>Cissampelideae</taxon>
        <taxon>Stephania</taxon>
    </lineage>
</organism>
<accession>A0AAP0F3G5</accession>
<keyword evidence="1" id="KW-0863">Zinc-finger</keyword>
<evidence type="ECO:0000256" key="2">
    <source>
        <dbReference type="SAM" id="MobiDB-lite"/>
    </source>
</evidence>
<dbReference type="InterPro" id="IPR040256">
    <property type="entry name" value="At4g02000-like"/>
</dbReference>
<reference evidence="4 5" key="1">
    <citation type="submission" date="2024-01" db="EMBL/GenBank/DDBJ databases">
        <title>Genome assemblies of Stephania.</title>
        <authorList>
            <person name="Yang L."/>
        </authorList>
    </citation>
    <scope>NUCLEOTIDE SEQUENCE [LARGE SCALE GENOMIC DNA]</scope>
    <source>
        <strain evidence="4">JXDWG</strain>
        <tissue evidence="4">Leaf</tissue>
    </source>
</reference>
<dbReference type="GO" id="GO:0008270">
    <property type="term" value="F:zinc ion binding"/>
    <property type="evidence" value="ECO:0007669"/>
    <property type="project" value="UniProtKB-KW"/>
</dbReference>
<evidence type="ECO:0000313" key="5">
    <source>
        <dbReference type="Proteomes" id="UP001419268"/>
    </source>
</evidence>
<feature type="domain" description="CCHC-type" evidence="3">
    <location>
        <begin position="165"/>
        <end position="179"/>
    </location>
</feature>
<evidence type="ECO:0000259" key="3">
    <source>
        <dbReference type="PROSITE" id="PS50158"/>
    </source>
</evidence>